<comment type="caution">
    <text evidence="2">The sequence shown here is derived from an EMBL/GenBank/DDBJ whole genome shotgun (WGS) entry which is preliminary data.</text>
</comment>
<evidence type="ECO:0000259" key="1">
    <source>
        <dbReference type="Pfam" id="PF00149"/>
    </source>
</evidence>
<dbReference type="Proteomes" id="UP000269154">
    <property type="component" value="Unassembled WGS sequence"/>
</dbReference>
<dbReference type="EMBL" id="RCBY01000464">
    <property type="protein sequence ID" value="RQH18851.1"/>
    <property type="molecule type" value="Genomic_DNA"/>
</dbReference>
<dbReference type="InterPro" id="IPR050126">
    <property type="entry name" value="Ap4A_hydrolase"/>
</dbReference>
<dbReference type="PANTHER" id="PTHR42850">
    <property type="entry name" value="METALLOPHOSPHOESTERASE"/>
    <property type="match status" value="1"/>
</dbReference>
<dbReference type="GO" id="GO:0110154">
    <property type="term" value="P:RNA decapping"/>
    <property type="evidence" value="ECO:0007669"/>
    <property type="project" value="TreeGrafter"/>
</dbReference>
<dbReference type="OrthoDB" id="384253at2"/>
<feature type="domain" description="Calcineurin-like phosphoesterase" evidence="1">
    <location>
        <begin position="6"/>
        <end position="169"/>
    </location>
</feature>
<proteinExistence type="predicted"/>
<dbReference type="GO" id="GO:0016791">
    <property type="term" value="F:phosphatase activity"/>
    <property type="evidence" value="ECO:0007669"/>
    <property type="project" value="TreeGrafter"/>
</dbReference>
<dbReference type="InterPro" id="IPR004843">
    <property type="entry name" value="Calcineurin-like_PHP"/>
</dbReference>
<dbReference type="RefSeq" id="WP_124142791.1">
    <property type="nucleotide sequence ID" value="NZ_CAWOKI010000046.1"/>
</dbReference>
<dbReference type="Gene3D" id="3.60.21.10">
    <property type="match status" value="1"/>
</dbReference>
<keyword evidence="3" id="KW-1185">Reference proteome</keyword>
<organism evidence="2 3">
    <name type="scientific">Okeania hirsuta</name>
    <dbReference type="NCBI Taxonomy" id="1458930"/>
    <lineage>
        <taxon>Bacteria</taxon>
        <taxon>Bacillati</taxon>
        <taxon>Cyanobacteriota</taxon>
        <taxon>Cyanophyceae</taxon>
        <taxon>Oscillatoriophycideae</taxon>
        <taxon>Oscillatoriales</taxon>
        <taxon>Microcoleaceae</taxon>
        <taxon>Okeania</taxon>
    </lineage>
</organism>
<gene>
    <name evidence="2" type="ORF">D5R40_32805</name>
</gene>
<sequence>MKQRRIIIGDVHGHYDGLMVLLEAIAPGKNEKVYFLGDLIDRGPKSSQVIEFVRNSSYQSLQGNHEQMMIQALSDKADKKGAWEAWFYSGGNETVESYRDQGIMPYEDVEWIRSLPLYLDLGDIWLVHAGVNPKLPIQKQTYHEYCWIRKEFHGIEKPYFPNKLMIIGHTITFTFNNVEPGELVRGAGWLNIDTSAYHPRSGWLTGLDVDNNIVYQVNVNSNETRKMPLEELVKPYASKPTLKKIMQEPLLAKKKHKEKLKVKND</sequence>
<dbReference type="PANTHER" id="PTHR42850:SF4">
    <property type="entry name" value="ZINC-DEPENDENT ENDOPOLYPHOSPHATASE"/>
    <property type="match status" value="1"/>
</dbReference>
<evidence type="ECO:0000313" key="3">
    <source>
        <dbReference type="Proteomes" id="UP000269154"/>
    </source>
</evidence>
<dbReference type="CDD" id="cd00144">
    <property type="entry name" value="MPP_PPP_family"/>
    <property type="match status" value="1"/>
</dbReference>
<dbReference type="GO" id="GO:0008803">
    <property type="term" value="F:bis(5'-nucleosyl)-tetraphosphatase (symmetrical) activity"/>
    <property type="evidence" value="ECO:0007669"/>
    <property type="project" value="TreeGrafter"/>
</dbReference>
<evidence type="ECO:0000313" key="2">
    <source>
        <dbReference type="EMBL" id="RQH18851.1"/>
    </source>
</evidence>
<reference evidence="2 3" key="1">
    <citation type="journal article" date="2018" name="ACS Chem. Biol.">
        <title>Ketoreductase domain dysfunction expands chemodiversity: malyngamide biosynthesis in the cyanobacterium Okeania hirsuta.</title>
        <authorList>
            <person name="Moss N.A."/>
            <person name="Leao T."/>
            <person name="Rankin M."/>
            <person name="McCullough T.M."/>
            <person name="Qu P."/>
            <person name="Korobeynikov A."/>
            <person name="Smith J.L."/>
            <person name="Gerwick L."/>
            <person name="Gerwick W.H."/>
        </authorList>
    </citation>
    <scope>NUCLEOTIDE SEQUENCE [LARGE SCALE GENOMIC DNA]</scope>
    <source>
        <strain evidence="2 3">PAB10Feb10-1</strain>
    </source>
</reference>
<dbReference type="InterPro" id="IPR029052">
    <property type="entry name" value="Metallo-depent_PP-like"/>
</dbReference>
<protein>
    <submittedName>
        <fullName evidence="2">Serine/threonine protein phosphatase</fullName>
    </submittedName>
</protein>
<dbReference type="AlphaFoldDB" id="A0A3N6NNF3"/>
<name>A0A3N6NNF3_9CYAN</name>
<accession>A0A3N6NNF3</accession>
<dbReference type="Pfam" id="PF00149">
    <property type="entry name" value="Metallophos"/>
    <property type="match status" value="1"/>
</dbReference>
<dbReference type="SUPFAM" id="SSF56300">
    <property type="entry name" value="Metallo-dependent phosphatases"/>
    <property type="match status" value="1"/>
</dbReference>
<dbReference type="GO" id="GO:0005737">
    <property type="term" value="C:cytoplasm"/>
    <property type="evidence" value="ECO:0007669"/>
    <property type="project" value="TreeGrafter"/>
</dbReference>